<name>A0A6P1M7N5_9BACT</name>
<dbReference type="PANTHER" id="PTHR11102:SF160">
    <property type="entry name" value="ERAD-ASSOCIATED E3 UBIQUITIN-PROTEIN LIGASE COMPONENT HRD3"/>
    <property type="match status" value="1"/>
</dbReference>
<evidence type="ECO:0000313" key="2">
    <source>
        <dbReference type="EMBL" id="QHI69877.1"/>
    </source>
</evidence>
<dbReference type="AlphaFoldDB" id="A0A6P1M7N5"/>
<evidence type="ECO:0000313" key="3">
    <source>
        <dbReference type="Proteomes" id="UP000464954"/>
    </source>
</evidence>
<reference evidence="2 3" key="1">
    <citation type="submission" date="2020-01" db="EMBL/GenBank/DDBJ databases">
        <title>Ponticoccus aerotolerans gen. nov., sp. nov., an anaerobic bacterium and proposal of Ponticoccusceae fam. nov., Ponticoccusles ord. nov. and Ponticoccuse classis nov. in the phylum Kiritimatiellaeota.</title>
        <authorList>
            <person name="Zhou L.Y."/>
            <person name="Du Z.J."/>
        </authorList>
    </citation>
    <scope>NUCLEOTIDE SEQUENCE [LARGE SCALE GENOMIC DNA]</scope>
    <source>
        <strain evidence="2 3">S-5007</strain>
    </source>
</reference>
<dbReference type="InterPro" id="IPR050767">
    <property type="entry name" value="Sel1_AlgK"/>
</dbReference>
<dbReference type="RefSeq" id="WP_160629059.1">
    <property type="nucleotide sequence ID" value="NZ_CP047593.1"/>
</dbReference>
<dbReference type="Proteomes" id="UP000464954">
    <property type="component" value="Chromosome"/>
</dbReference>
<proteinExistence type="predicted"/>
<dbReference type="EMBL" id="CP047593">
    <property type="protein sequence ID" value="QHI69877.1"/>
    <property type="molecule type" value="Genomic_DNA"/>
</dbReference>
<evidence type="ECO:0008006" key="4">
    <source>
        <dbReference type="Google" id="ProtNLM"/>
    </source>
</evidence>
<organism evidence="2 3">
    <name type="scientific">Tichowtungia aerotolerans</name>
    <dbReference type="NCBI Taxonomy" id="2697043"/>
    <lineage>
        <taxon>Bacteria</taxon>
        <taxon>Pseudomonadati</taxon>
        <taxon>Kiritimatiellota</taxon>
        <taxon>Tichowtungiia</taxon>
        <taxon>Tichowtungiales</taxon>
        <taxon>Tichowtungiaceae</taxon>
        <taxon>Tichowtungia</taxon>
    </lineage>
</organism>
<dbReference type="InterPro" id="IPR011990">
    <property type="entry name" value="TPR-like_helical_dom_sf"/>
</dbReference>
<dbReference type="Pfam" id="PF08238">
    <property type="entry name" value="Sel1"/>
    <property type="match status" value="8"/>
</dbReference>
<keyword evidence="3" id="KW-1185">Reference proteome</keyword>
<feature type="region of interest" description="Disordered" evidence="1">
    <location>
        <begin position="694"/>
        <end position="714"/>
    </location>
</feature>
<dbReference type="KEGG" id="taer:GT409_10575"/>
<accession>A0A6P1M7N5</accession>
<dbReference type="SMART" id="SM00671">
    <property type="entry name" value="SEL1"/>
    <property type="match status" value="8"/>
</dbReference>
<dbReference type="Gene3D" id="1.25.40.10">
    <property type="entry name" value="Tetratricopeptide repeat domain"/>
    <property type="match status" value="3"/>
</dbReference>
<dbReference type="PANTHER" id="PTHR11102">
    <property type="entry name" value="SEL-1-LIKE PROTEIN"/>
    <property type="match status" value="1"/>
</dbReference>
<gene>
    <name evidence="2" type="ORF">GT409_10575</name>
</gene>
<sequence length="725" mass="79626">MKFVISISLLFFALTAFCDLPILNTSFHKEPLEAVQSHARQNQPEAQLELALRYYAGYQVERDPRLAFEWMSRAAGQENADAQFLLSRMYAEGVGTEEDREQSEAWFAKAIAADPQNKMLIEHYEVIIEGKEDDSTAKNKFLKVCSDAGYLPAEAALREPEALEMCARGNYRAAVGVFQELADQNSPAGMCRLADMYAKGLGGLPEDFVEAFDLYSKSAGAGYAEAQFALASMYEDGIGVDRDLVMAAKWYEKAARNGVADALCKVGDAEFASAVRWFGKASLTPDDEMAQFDSMKHYKRDLSSAIASYRKAAAGGSAGAQYMLGRLHASGEGVVKDFDQALEFYKQAAGQNHADALFYIGLMYHAGLGISPNAEKAIFFYQKAAERGSRAAMFYLGNCHFFGYGVEQHARKGTEFYRDALQDVSVDSEDSTLLNDIWVFRAAREYAVILWRKAAVENDAALAVKWMSLAARSGDSFAREMLVEMMSGNRSFSGVGDGVADIAGAAVDPRKDAGAKRRDVLFLFPYLQQDVREIYPGFDPPHVITTVMARGETRSVTGGSLWELAVKYRRPDARRTVGLRGILLVGAEFEDTETGETFWAYNKIEDNGPVFSGETFIDASLFVDIGGHSNLRLGNWTVTYGHLPDRNRRLLAVIDEQKKSKSAGTIEEMASRNRFTVELDSRIITTIDIDAKFPGGIEDPNGGGDSGSDDDNGLLDSILGTVTGG</sequence>
<dbReference type="InterPro" id="IPR006597">
    <property type="entry name" value="Sel1-like"/>
</dbReference>
<protein>
    <recommendedName>
        <fullName evidence="4">Sel1 repeat family protein</fullName>
    </recommendedName>
</protein>
<dbReference type="SUPFAM" id="SSF81901">
    <property type="entry name" value="HCP-like"/>
    <property type="match status" value="3"/>
</dbReference>
<evidence type="ECO:0000256" key="1">
    <source>
        <dbReference type="SAM" id="MobiDB-lite"/>
    </source>
</evidence>